<protein>
    <submittedName>
        <fullName evidence="2">Type II secretion system protein GspG</fullName>
    </submittedName>
</protein>
<accession>A0AAW4UCV8</accession>
<dbReference type="Pfam" id="PF08334">
    <property type="entry name" value="T2SSG"/>
    <property type="match status" value="1"/>
</dbReference>
<name>A0AAW4UCV8_9FIRM</name>
<reference evidence="2" key="1">
    <citation type="submission" date="2021-10" db="EMBL/GenBank/DDBJ databases">
        <title>Collection of gut derived symbiotic bacterial strains cultured from healthy donors.</title>
        <authorList>
            <person name="Lin H."/>
            <person name="Littmann E."/>
            <person name="Claire K."/>
            <person name="Pamer E."/>
        </authorList>
    </citation>
    <scope>NUCLEOTIDE SEQUENCE</scope>
    <source>
        <strain evidence="2">MSK.7.16</strain>
    </source>
</reference>
<gene>
    <name evidence="2" type="ORF">LIY65_09025</name>
</gene>
<dbReference type="SUPFAM" id="SSF54523">
    <property type="entry name" value="Pili subunits"/>
    <property type="match status" value="1"/>
</dbReference>
<dbReference type="InterPro" id="IPR045584">
    <property type="entry name" value="Pilin-like"/>
</dbReference>
<sequence length="146" mass="16308">MQRKGSMLLDVILGIVLILILYNLASSNASEYLNEGKISRATTTTVNYASAISQYRYEIGEYPKTLNDLTKKGEKTVDGEDATHFGPWLPKIDKDPWDRDYVYEVFSQNGNEDDTFVVYSKGKDGKGTYNKTKTTFTNDAIGAVGK</sequence>
<dbReference type="InterPro" id="IPR013545">
    <property type="entry name" value="T2SS_protein-GspG_C"/>
</dbReference>
<dbReference type="EMBL" id="JAJCGD010000026">
    <property type="protein sequence ID" value="MCB6828833.1"/>
    <property type="molecule type" value="Genomic_DNA"/>
</dbReference>
<feature type="domain" description="Type II secretion system protein GspG C-terminal" evidence="1">
    <location>
        <begin position="31"/>
        <end position="130"/>
    </location>
</feature>
<proteinExistence type="predicted"/>
<dbReference type="Proteomes" id="UP001198190">
    <property type="component" value="Unassembled WGS sequence"/>
</dbReference>
<evidence type="ECO:0000259" key="1">
    <source>
        <dbReference type="Pfam" id="PF08334"/>
    </source>
</evidence>
<evidence type="ECO:0000313" key="2">
    <source>
        <dbReference type="EMBL" id="MCB6828833.1"/>
    </source>
</evidence>
<dbReference type="Gene3D" id="3.30.700.10">
    <property type="entry name" value="Glycoprotein, Type 4 Pilin"/>
    <property type="match status" value="1"/>
</dbReference>
<evidence type="ECO:0000313" key="3">
    <source>
        <dbReference type="Proteomes" id="UP001198190"/>
    </source>
</evidence>
<organism evidence="2 3">
    <name type="scientific">Megamonas funiformis</name>
    <dbReference type="NCBI Taxonomy" id="437897"/>
    <lineage>
        <taxon>Bacteria</taxon>
        <taxon>Bacillati</taxon>
        <taxon>Bacillota</taxon>
        <taxon>Negativicutes</taxon>
        <taxon>Selenomonadales</taxon>
        <taxon>Selenomonadaceae</taxon>
        <taxon>Megamonas</taxon>
    </lineage>
</organism>
<comment type="caution">
    <text evidence="2">The sequence shown here is derived from an EMBL/GenBank/DDBJ whole genome shotgun (WGS) entry which is preliminary data.</text>
</comment>
<dbReference type="RefSeq" id="WP_227153118.1">
    <property type="nucleotide sequence ID" value="NZ_CAUGFQ010000017.1"/>
</dbReference>
<dbReference type="AlphaFoldDB" id="A0AAW4UCV8"/>